<sequence>MQPDDPNLPHLRHIAEALGELREQIVFVGGAVAGLLVTDPLADPVRATRDVDAVVNASRATFHRMEEAVAARGFIRDVSSDVICRWVHKSSGVLFDLMPVQPEVLGFSNRWYPYAIETAVSVDLGQDVAIRLVSAVAFVATKLEAFASRGGGDFMTSHDLEDVLNIVDGREELVDEMAAAPAELRRAVAGALDQLLTHRDFSNVLPGLIAEEERADLVMQRLKALSSRL</sequence>
<dbReference type="RefSeq" id="WP_261758603.1">
    <property type="nucleotide sequence ID" value="NZ_CP104562.2"/>
</dbReference>
<proteinExistence type="predicted"/>
<organism evidence="1 2">
    <name type="scientific">Roseateles amylovorans</name>
    <dbReference type="NCBI Taxonomy" id="2978473"/>
    <lineage>
        <taxon>Bacteria</taxon>
        <taxon>Pseudomonadati</taxon>
        <taxon>Pseudomonadota</taxon>
        <taxon>Betaproteobacteria</taxon>
        <taxon>Burkholderiales</taxon>
        <taxon>Sphaerotilaceae</taxon>
        <taxon>Roseateles</taxon>
    </lineage>
</organism>
<dbReference type="Proteomes" id="UP001064933">
    <property type="component" value="Chromosome"/>
</dbReference>
<protein>
    <recommendedName>
        <fullName evidence="3">Nucleotidyl transferase AbiEii/AbiGii toxin family protein</fullName>
    </recommendedName>
</protein>
<reference evidence="1" key="1">
    <citation type="submission" date="2022-10" db="EMBL/GenBank/DDBJ databases">
        <title>Characterization and whole genome sequencing of a new Roseateles species, isolated from fresh water.</title>
        <authorList>
            <person name="Guliayeva D.Y."/>
            <person name="Akhremchuk A.E."/>
            <person name="Sikolenko M.A."/>
            <person name="Valentovich L.N."/>
            <person name="Sidarenka A.V."/>
        </authorList>
    </citation>
    <scope>NUCLEOTIDE SEQUENCE</scope>
    <source>
        <strain evidence="1">BIM B-1768</strain>
    </source>
</reference>
<evidence type="ECO:0000313" key="1">
    <source>
        <dbReference type="EMBL" id="UXH78772.1"/>
    </source>
</evidence>
<dbReference type="EMBL" id="CP104562">
    <property type="protein sequence ID" value="UXH78772.1"/>
    <property type="molecule type" value="Genomic_DNA"/>
</dbReference>
<gene>
    <name evidence="1" type="ORF">N4261_02185</name>
</gene>
<accession>A0ABY6B0P9</accession>
<evidence type="ECO:0008006" key="3">
    <source>
        <dbReference type="Google" id="ProtNLM"/>
    </source>
</evidence>
<evidence type="ECO:0000313" key="2">
    <source>
        <dbReference type="Proteomes" id="UP001064933"/>
    </source>
</evidence>
<keyword evidence="2" id="KW-1185">Reference proteome</keyword>
<name>A0ABY6B0P9_9BURK</name>